<dbReference type="RefSeq" id="WP_145364614.1">
    <property type="nucleotide sequence ID" value="NZ_CP036268.1"/>
</dbReference>
<name>A0A517R3P2_9PLAN</name>
<feature type="compositionally biased region" description="Basic and acidic residues" evidence="1">
    <location>
        <begin position="446"/>
        <end position="469"/>
    </location>
</feature>
<evidence type="ECO:0000256" key="1">
    <source>
        <dbReference type="SAM" id="MobiDB-lite"/>
    </source>
</evidence>
<keyword evidence="5" id="KW-1185">Reference proteome</keyword>
<reference evidence="4 5" key="1">
    <citation type="submission" date="2019-02" db="EMBL/GenBank/DDBJ databases">
        <title>Deep-cultivation of Planctomycetes and their phenomic and genomic characterization uncovers novel biology.</title>
        <authorList>
            <person name="Wiegand S."/>
            <person name="Jogler M."/>
            <person name="Boedeker C."/>
            <person name="Pinto D."/>
            <person name="Vollmers J."/>
            <person name="Rivas-Marin E."/>
            <person name="Kohn T."/>
            <person name="Peeters S.H."/>
            <person name="Heuer A."/>
            <person name="Rast P."/>
            <person name="Oberbeckmann S."/>
            <person name="Bunk B."/>
            <person name="Jeske O."/>
            <person name="Meyerdierks A."/>
            <person name="Storesund J.E."/>
            <person name="Kallscheuer N."/>
            <person name="Luecker S."/>
            <person name="Lage O.M."/>
            <person name="Pohl T."/>
            <person name="Merkel B.J."/>
            <person name="Hornburger P."/>
            <person name="Mueller R.-W."/>
            <person name="Bruemmer F."/>
            <person name="Labrenz M."/>
            <person name="Spormann A.M."/>
            <person name="Op den Camp H."/>
            <person name="Overmann J."/>
            <person name="Amann R."/>
            <person name="Jetten M.S.M."/>
            <person name="Mascher T."/>
            <person name="Medema M.H."/>
            <person name="Devos D.P."/>
            <person name="Kaster A.-K."/>
            <person name="Ovreas L."/>
            <person name="Rohde M."/>
            <person name="Galperin M.Y."/>
            <person name="Jogler C."/>
        </authorList>
    </citation>
    <scope>NUCLEOTIDE SEQUENCE [LARGE SCALE GENOMIC DNA]</scope>
    <source>
        <strain evidence="4 5">Pan189</strain>
    </source>
</reference>
<feature type="compositionally biased region" description="Acidic residues" evidence="1">
    <location>
        <begin position="422"/>
        <end position="445"/>
    </location>
</feature>
<feature type="compositionally biased region" description="Acidic residues" evidence="1">
    <location>
        <begin position="609"/>
        <end position="630"/>
    </location>
</feature>
<organism evidence="4 5">
    <name type="scientific">Stratiformator vulcanicus</name>
    <dbReference type="NCBI Taxonomy" id="2527980"/>
    <lineage>
        <taxon>Bacteria</taxon>
        <taxon>Pseudomonadati</taxon>
        <taxon>Planctomycetota</taxon>
        <taxon>Planctomycetia</taxon>
        <taxon>Planctomycetales</taxon>
        <taxon>Planctomycetaceae</taxon>
        <taxon>Stratiformator</taxon>
    </lineage>
</organism>
<dbReference type="KEGG" id="svp:Pan189_29060"/>
<gene>
    <name evidence="4" type="ORF">Pan189_29060</name>
</gene>
<proteinExistence type="predicted"/>
<feature type="region of interest" description="Disordered" evidence="1">
    <location>
        <begin position="357"/>
        <end position="389"/>
    </location>
</feature>
<feature type="signal peptide" evidence="2">
    <location>
        <begin position="1"/>
        <end position="29"/>
    </location>
</feature>
<keyword evidence="2" id="KW-0732">Signal</keyword>
<dbReference type="Proteomes" id="UP000317318">
    <property type="component" value="Chromosome"/>
</dbReference>
<dbReference type="EMBL" id="CP036268">
    <property type="protein sequence ID" value="QDT38512.1"/>
    <property type="molecule type" value="Genomic_DNA"/>
</dbReference>
<evidence type="ECO:0000256" key="2">
    <source>
        <dbReference type="SAM" id="SignalP"/>
    </source>
</evidence>
<evidence type="ECO:0000259" key="3">
    <source>
        <dbReference type="Pfam" id="PF14238"/>
    </source>
</evidence>
<accession>A0A517R3P2</accession>
<feature type="compositionally biased region" description="Acidic residues" evidence="1">
    <location>
        <begin position="371"/>
        <end position="386"/>
    </location>
</feature>
<dbReference type="InterPro" id="IPR025641">
    <property type="entry name" value="DUF4340"/>
</dbReference>
<dbReference type="OrthoDB" id="241105at2"/>
<dbReference type="Pfam" id="PF14238">
    <property type="entry name" value="DUF4340"/>
    <property type="match status" value="1"/>
</dbReference>
<evidence type="ECO:0000313" key="4">
    <source>
        <dbReference type="EMBL" id="QDT38512.1"/>
    </source>
</evidence>
<feature type="domain" description="DUF4340" evidence="3">
    <location>
        <begin position="83"/>
        <end position="281"/>
    </location>
</feature>
<feature type="compositionally biased region" description="Low complexity" evidence="1">
    <location>
        <begin position="518"/>
        <end position="529"/>
    </location>
</feature>
<feature type="region of interest" description="Disordered" evidence="1">
    <location>
        <begin position="409"/>
        <end position="469"/>
    </location>
</feature>
<feature type="chain" id="PRO_5021928727" description="DUF4340 domain-containing protein" evidence="2">
    <location>
        <begin position="30"/>
        <end position="639"/>
    </location>
</feature>
<sequence precursor="true">MNEWVKTGTFLGGAILSIAVAFGASYATAPGEPPEYEKVGKAYFPDFSDPFEAAALEVVTYDEETTERKTFRVAQVDGLFRISPHDYPADAAEKLADTATSFVGIKRGPLVSRRSAEHERYGVIDPLSDADESLRGRGQRLTVQNAAGDVLADFIVGKALPDDEGVYLRRGDEDEVFIADLDIDLSTKFSDWVNADVLEIESGDVKELVVEDYEISGSFPELSISPTTLLVFDREESSGPWTLEGVDEATEQVNRAAVNGLVRNLNSMEIVGVRPKPEGLTADLRLDPQVVRSQREASRIGLDLIEKGFIITEGEKPGEDELLAKQGQVTLKTDDGVAYDVYFGDLFTGTEFDVEFGASGDQKSDEKGENSSDDSNGESVSGDESDDGKLSSLKSRYVFVAARLAADMLGEIPSPPEKSEPDSDTGETDADAEGAGSEESESEPSEAEKARENYETAKAEYDRKLTAARDKVEELNSRFGDWYYVISAQDFEEVKLSRGDLVEAKEAEPADSESPNEGGTPSGTSSGPSLQLPGLDTEPEAEPEKEKEAEADTKPPATISGADEGEQEAAPVEAGRGPAESGDESDDTKSENTESENTESGDGKSDPGDANDGETDGSEPESDGPQEEGEASERDPADS</sequence>
<feature type="region of interest" description="Disordered" evidence="1">
    <location>
        <begin position="502"/>
        <end position="639"/>
    </location>
</feature>
<protein>
    <recommendedName>
        <fullName evidence="3">DUF4340 domain-containing protein</fullName>
    </recommendedName>
</protein>
<dbReference type="AlphaFoldDB" id="A0A517R3P2"/>
<evidence type="ECO:0000313" key="5">
    <source>
        <dbReference type="Proteomes" id="UP000317318"/>
    </source>
</evidence>
<feature type="compositionally biased region" description="Basic and acidic residues" evidence="1">
    <location>
        <begin position="542"/>
        <end position="553"/>
    </location>
</feature>